<dbReference type="Proteomes" id="UP000054053">
    <property type="component" value="Unassembled WGS sequence"/>
</dbReference>
<comment type="caution">
    <text evidence="1">The sequence shown here is derived from an EMBL/GenBank/DDBJ whole genome shotgun (WGS) entry which is preliminary data.</text>
</comment>
<dbReference type="AlphaFoldDB" id="A0A1B5L1Z1"/>
<organism evidence="1 2">
    <name type="scientific">Ustilaginoidea virens</name>
    <name type="common">Rice false smut fungus</name>
    <name type="synonym">Villosiclava virens</name>
    <dbReference type="NCBI Taxonomy" id="1159556"/>
    <lineage>
        <taxon>Eukaryota</taxon>
        <taxon>Fungi</taxon>
        <taxon>Dikarya</taxon>
        <taxon>Ascomycota</taxon>
        <taxon>Pezizomycotina</taxon>
        <taxon>Sordariomycetes</taxon>
        <taxon>Hypocreomycetidae</taxon>
        <taxon>Hypocreales</taxon>
        <taxon>Clavicipitaceae</taxon>
        <taxon>Ustilaginoidea</taxon>
    </lineage>
</organism>
<dbReference type="EMBL" id="BBTG02000032">
    <property type="protein sequence ID" value="GAO16428.1"/>
    <property type="molecule type" value="Genomic_DNA"/>
</dbReference>
<reference evidence="2" key="1">
    <citation type="journal article" date="2016" name="Genome Announc.">
        <title>Genome sequence of Ustilaginoidea virens IPU010, a rice pathogenic fungus causing false smut.</title>
        <authorList>
            <person name="Kumagai T."/>
            <person name="Ishii T."/>
            <person name="Terai G."/>
            <person name="Umemura M."/>
            <person name="Machida M."/>
            <person name="Asai K."/>
        </authorList>
    </citation>
    <scope>NUCLEOTIDE SEQUENCE [LARGE SCALE GENOMIC DNA]</scope>
    <source>
        <strain evidence="2">IPU010</strain>
    </source>
</reference>
<evidence type="ECO:0000313" key="2">
    <source>
        <dbReference type="Proteomes" id="UP000054053"/>
    </source>
</evidence>
<gene>
    <name evidence="1" type="ORF">UVI_02047890</name>
</gene>
<proteinExistence type="predicted"/>
<evidence type="ECO:0000313" key="1">
    <source>
        <dbReference type="EMBL" id="GAO16428.1"/>
    </source>
</evidence>
<protein>
    <submittedName>
        <fullName evidence="1">Uncharacterized protein</fullName>
    </submittedName>
</protein>
<accession>A0A1B5L1Z1</accession>
<name>A0A1B5L1Z1_USTVR</name>
<sequence>MAELQFPIPRPATQGTLVDLTGIRTALKLLLADKARARAAELRTKHMLESSKPTWFEQEGGQTIRLGEAATLSRGEDVVSLVHTRYPGSYLWSTSEYRVPGTLVYPAQVETLLAFGARLLSGCCTVQNVQNFGVPSGTTE</sequence>